<dbReference type="Proteomes" id="UP000178812">
    <property type="component" value="Unassembled WGS sequence"/>
</dbReference>
<comment type="caution">
    <text evidence="1">The sequence shown here is derived from an EMBL/GenBank/DDBJ whole genome shotgun (WGS) entry which is preliminary data.</text>
</comment>
<dbReference type="AlphaFoldDB" id="A0A1F7WT32"/>
<accession>A0A1F7WT32</accession>
<gene>
    <name evidence="1" type="ORF">A2125_02360</name>
</gene>
<protein>
    <submittedName>
        <fullName evidence="1">Uncharacterized protein</fullName>
    </submittedName>
</protein>
<evidence type="ECO:0000313" key="1">
    <source>
        <dbReference type="EMBL" id="OGM05942.1"/>
    </source>
</evidence>
<dbReference type="EMBL" id="MGFM01000011">
    <property type="protein sequence ID" value="OGM05942.1"/>
    <property type="molecule type" value="Genomic_DNA"/>
</dbReference>
<evidence type="ECO:0000313" key="2">
    <source>
        <dbReference type="Proteomes" id="UP000178812"/>
    </source>
</evidence>
<name>A0A1F7WT32_9BACT</name>
<organism evidence="1 2">
    <name type="scientific">Candidatus Woesebacteria bacterium GWB1_43_5</name>
    <dbReference type="NCBI Taxonomy" id="1802474"/>
    <lineage>
        <taxon>Bacteria</taxon>
        <taxon>Candidatus Woeseibacteriota</taxon>
    </lineage>
</organism>
<reference evidence="1 2" key="1">
    <citation type="journal article" date="2016" name="Nat. Commun.">
        <title>Thousands of microbial genomes shed light on interconnected biogeochemical processes in an aquifer system.</title>
        <authorList>
            <person name="Anantharaman K."/>
            <person name="Brown C.T."/>
            <person name="Hug L.A."/>
            <person name="Sharon I."/>
            <person name="Castelle C.J."/>
            <person name="Probst A.J."/>
            <person name="Thomas B.C."/>
            <person name="Singh A."/>
            <person name="Wilkins M.J."/>
            <person name="Karaoz U."/>
            <person name="Brodie E.L."/>
            <person name="Williams K.H."/>
            <person name="Hubbard S.S."/>
            <person name="Banfield J.F."/>
        </authorList>
    </citation>
    <scope>NUCLEOTIDE SEQUENCE [LARGE SCALE GENOMIC DNA]</scope>
</reference>
<sequence length="92" mass="10624">MKEIPGFREALQERKKKEMRLNGSFSGPEAAAMASIEVLASMEDHLNIRESSRGVKANPDLVDEIWRRRELIQESPVYRDAVIKEKRRLCIV</sequence>
<proteinExistence type="predicted"/>